<keyword evidence="2 8" id="KW-0436">Ligase</keyword>
<keyword evidence="5" id="KW-0234">DNA repair</keyword>
<dbReference type="SUPFAM" id="SSF56091">
    <property type="entry name" value="DNA ligase/mRNA capping enzyme, catalytic domain"/>
    <property type="match status" value="1"/>
</dbReference>
<dbReference type="SUPFAM" id="SSF50249">
    <property type="entry name" value="Nucleic acid-binding proteins"/>
    <property type="match status" value="1"/>
</dbReference>
<dbReference type="NCBIfam" id="NF006592">
    <property type="entry name" value="PRK09125.1"/>
    <property type="match status" value="1"/>
</dbReference>
<dbReference type="InterPro" id="IPR050326">
    <property type="entry name" value="NAD_dep_DNA_ligaseB"/>
</dbReference>
<protein>
    <submittedName>
        <fullName evidence="8">DNA ligase</fullName>
        <ecNumber evidence="8">6.5.1.1</ecNumber>
    </submittedName>
</protein>
<evidence type="ECO:0000256" key="5">
    <source>
        <dbReference type="ARBA" id="ARBA00023204"/>
    </source>
</evidence>
<dbReference type="EMBL" id="JAUOPG010000002">
    <property type="protein sequence ID" value="MDO6452604.1"/>
    <property type="molecule type" value="Genomic_DNA"/>
</dbReference>
<keyword evidence="4" id="KW-0227">DNA damage</keyword>
<dbReference type="GO" id="GO:0006310">
    <property type="term" value="P:DNA recombination"/>
    <property type="evidence" value="ECO:0007669"/>
    <property type="project" value="InterPro"/>
</dbReference>
<dbReference type="Pfam" id="PF14743">
    <property type="entry name" value="DNA_ligase_OB_2"/>
    <property type="match status" value="1"/>
</dbReference>
<accession>A0AAW7XHR1</accession>
<comment type="catalytic activity">
    <reaction evidence="6">
        <text>ATP + (deoxyribonucleotide)n-3'-hydroxyl + 5'-phospho-(deoxyribonucleotide)m = (deoxyribonucleotide)n+m + AMP + diphosphate.</text>
        <dbReference type="EC" id="6.5.1.1"/>
    </reaction>
</comment>
<evidence type="ECO:0000256" key="1">
    <source>
        <dbReference type="ARBA" id="ARBA00001968"/>
    </source>
</evidence>
<dbReference type="Gene3D" id="3.30.1490.70">
    <property type="match status" value="1"/>
</dbReference>
<dbReference type="GO" id="GO:0005524">
    <property type="term" value="F:ATP binding"/>
    <property type="evidence" value="ECO:0007669"/>
    <property type="project" value="InterPro"/>
</dbReference>
<dbReference type="PANTHER" id="PTHR47810">
    <property type="entry name" value="DNA LIGASE"/>
    <property type="match status" value="1"/>
</dbReference>
<evidence type="ECO:0000313" key="8">
    <source>
        <dbReference type="EMBL" id="MDO6452604.1"/>
    </source>
</evidence>
<dbReference type="InterPro" id="IPR012340">
    <property type="entry name" value="NA-bd_OB-fold"/>
</dbReference>
<dbReference type="RefSeq" id="WP_303548646.1">
    <property type="nucleotide sequence ID" value="NZ_JAUOPG010000002.1"/>
</dbReference>
<name>A0AAW7XHR1_9GAMM</name>
<keyword evidence="3" id="KW-0235">DNA replication</keyword>
<evidence type="ECO:0000256" key="2">
    <source>
        <dbReference type="ARBA" id="ARBA00022598"/>
    </source>
</evidence>
<comment type="caution">
    <text evidence="8">The sequence shown here is derived from an EMBL/GenBank/DDBJ whole genome shotgun (WGS) entry which is preliminary data.</text>
</comment>
<dbReference type="AlphaFoldDB" id="A0AAW7XHR1"/>
<evidence type="ECO:0000256" key="6">
    <source>
        <dbReference type="ARBA" id="ARBA00034003"/>
    </source>
</evidence>
<evidence type="ECO:0000256" key="3">
    <source>
        <dbReference type="ARBA" id="ARBA00022705"/>
    </source>
</evidence>
<dbReference type="InterPro" id="IPR012310">
    <property type="entry name" value="DNA_ligase_ATP-dep_cent"/>
</dbReference>
<dbReference type="PANTHER" id="PTHR47810:SF1">
    <property type="entry name" value="DNA LIGASE B"/>
    <property type="match status" value="1"/>
</dbReference>
<dbReference type="GO" id="GO:0006260">
    <property type="term" value="P:DNA replication"/>
    <property type="evidence" value="ECO:0007669"/>
    <property type="project" value="UniProtKB-KW"/>
</dbReference>
<dbReference type="GO" id="GO:0006281">
    <property type="term" value="P:DNA repair"/>
    <property type="evidence" value="ECO:0007669"/>
    <property type="project" value="UniProtKB-KW"/>
</dbReference>
<sequence>MNTTLITRAFFTAVLVQSTLTLPGTVGYAFADHQPPLQLAETLDVADIDVDLSRYYYAEKLDGVRGFWNGQSLLTRQGNPIQAPEWFLDQLPWFPVEGELWLGRGLFDELSGLVRQQTPDDHEWRKVRFMLFDLPGHAGRFVDRRIALENWVRLHPRDNVHLVELHRYQSNDQLLDTLEQWQSDGAEGIMLYNGDGYYHSRRSQDLLKLKGYQDDEAVVVGYLPGKGKYEGVVGSLLVENSEGVQFKVGSGLTDNDRANPPDIGAKITYRYNGLTTYGKPRFARYERLYRP</sequence>
<dbReference type="Proteomes" id="UP001169862">
    <property type="component" value="Unassembled WGS sequence"/>
</dbReference>
<dbReference type="GO" id="GO:0003910">
    <property type="term" value="F:DNA ligase (ATP) activity"/>
    <property type="evidence" value="ECO:0007669"/>
    <property type="project" value="UniProtKB-EC"/>
</dbReference>
<gene>
    <name evidence="8" type="ORF">Q4490_03410</name>
</gene>
<dbReference type="CDD" id="cd07896">
    <property type="entry name" value="Adenylation_kDNA_ligase_like"/>
    <property type="match status" value="1"/>
</dbReference>
<dbReference type="Gene3D" id="3.30.470.30">
    <property type="entry name" value="DNA ligase/mRNA capping enzyme"/>
    <property type="match status" value="1"/>
</dbReference>
<dbReference type="PROSITE" id="PS50160">
    <property type="entry name" value="DNA_LIGASE_A3"/>
    <property type="match status" value="1"/>
</dbReference>
<dbReference type="Pfam" id="PF01068">
    <property type="entry name" value="DNA_ligase_A_M"/>
    <property type="match status" value="1"/>
</dbReference>
<dbReference type="CDD" id="cd08041">
    <property type="entry name" value="OBF_kDNA_ligase_like"/>
    <property type="match status" value="1"/>
</dbReference>
<proteinExistence type="predicted"/>
<evidence type="ECO:0000256" key="4">
    <source>
        <dbReference type="ARBA" id="ARBA00022763"/>
    </source>
</evidence>
<evidence type="ECO:0000259" key="7">
    <source>
        <dbReference type="PROSITE" id="PS50160"/>
    </source>
</evidence>
<dbReference type="EC" id="6.5.1.1" evidence="8"/>
<feature type="domain" description="ATP-dependent DNA ligase family profile" evidence="7">
    <location>
        <begin position="141"/>
        <end position="242"/>
    </location>
</feature>
<dbReference type="InterPro" id="IPR029319">
    <property type="entry name" value="DNA_ligase_OB"/>
</dbReference>
<organism evidence="8 9">
    <name type="scientific">Neptunomonas phycophila</name>
    <dbReference type="NCBI Taxonomy" id="1572645"/>
    <lineage>
        <taxon>Bacteria</taxon>
        <taxon>Pseudomonadati</taxon>
        <taxon>Pseudomonadota</taxon>
        <taxon>Gammaproteobacteria</taxon>
        <taxon>Oceanospirillales</taxon>
        <taxon>Oceanospirillaceae</taxon>
        <taxon>Neptunomonas</taxon>
    </lineage>
</organism>
<dbReference type="Gene3D" id="2.40.50.140">
    <property type="entry name" value="Nucleic acid-binding proteins"/>
    <property type="match status" value="1"/>
</dbReference>
<evidence type="ECO:0000313" key="9">
    <source>
        <dbReference type="Proteomes" id="UP001169862"/>
    </source>
</evidence>
<reference evidence="8" key="1">
    <citation type="submission" date="2023-07" db="EMBL/GenBank/DDBJ databases">
        <title>Genome content predicts the carbon catabolic preferences of heterotrophic bacteria.</title>
        <authorList>
            <person name="Gralka M."/>
        </authorList>
    </citation>
    <scope>NUCLEOTIDE SEQUENCE</scope>
    <source>
        <strain evidence="8">I2M16</strain>
    </source>
</reference>
<comment type="cofactor">
    <cofactor evidence="1">
        <name>a divalent metal cation</name>
        <dbReference type="ChEBI" id="CHEBI:60240"/>
    </cofactor>
</comment>